<name>A0A8J3AAC1_9PROT</name>
<dbReference type="Proteomes" id="UP000621856">
    <property type="component" value="Unassembled WGS sequence"/>
</dbReference>
<evidence type="ECO:0000313" key="5">
    <source>
        <dbReference type="Proteomes" id="UP000818603"/>
    </source>
</evidence>
<feature type="transmembrane region" description="Helical" evidence="1">
    <location>
        <begin position="230"/>
        <end position="249"/>
    </location>
</feature>
<dbReference type="EMBL" id="BMGZ01000004">
    <property type="protein sequence ID" value="GGI01616.1"/>
    <property type="molecule type" value="Genomic_DNA"/>
</dbReference>
<feature type="transmembrane region" description="Helical" evidence="1">
    <location>
        <begin position="37"/>
        <end position="56"/>
    </location>
</feature>
<dbReference type="PANTHER" id="PTHR41282">
    <property type="entry name" value="CONSERVED TRANSMEMBRANE PROTEIN-RELATED"/>
    <property type="match status" value="1"/>
</dbReference>
<feature type="transmembrane region" description="Helical" evidence="1">
    <location>
        <begin position="192"/>
        <end position="209"/>
    </location>
</feature>
<evidence type="ECO:0000256" key="1">
    <source>
        <dbReference type="SAM" id="Phobius"/>
    </source>
</evidence>
<dbReference type="PANTHER" id="PTHR41282:SF1">
    <property type="entry name" value="CONSERVED TRANSMEMBRANE PROTEIN-RELATED"/>
    <property type="match status" value="1"/>
</dbReference>
<feature type="transmembrane region" description="Helical" evidence="1">
    <location>
        <begin position="68"/>
        <end position="87"/>
    </location>
</feature>
<gene>
    <name evidence="3" type="ORF">FF098_016680</name>
    <name evidence="2" type="ORF">GCM10011355_32690</name>
</gene>
<keyword evidence="1" id="KW-1133">Transmembrane helix</keyword>
<feature type="transmembrane region" description="Helical" evidence="1">
    <location>
        <begin position="94"/>
        <end position="117"/>
    </location>
</feature>
<feature type="transmembrane region" description="Helical" evidence="1">
    <location>
        <begin position="156"/>
        <end position="180"/>
    </location>
</feature>
<dbReference type="AlphaFoldDB" id="A0A8J3AAC1"/>
<dbReference type="RefSeq" id="WP_155142714.1">
    <property type="nucleotide sequence ID" value="NZ_BMGZ01000004.1"/>
</dbReference>
<organism evidence="2 4">
    <name type="scientific">Aquisalinus luteolus</name>
    <dbReference type="NCBI Taxonomy" id="1566827"/>
    <lineage>
        <taxon>Bacteria</taxon>
        <taxon>Pseudomonadati</taxon>
        <taxon>Pseudomonadota</taxon>
        <taxon>Alphaproteobacteria</taxon>
        <taxon>Parvularculales</taxon>
        <taxon>Parvularculaceae</taxon>
        <taxon>Aquisalinus</taxon>
    </lineage>
</organism>
<reference evidence="2" key="1">
    <citation type="journal article" date="2014" name="Int. J. Syst. Evol. Microbiol.">
        <title>Complete genome sequence of Corynebacterium casei LMG S-19264T (=DSM 44701T), isolated from a smear-ripened cheese.</title>
        <authorList>
            <consortium name="US DOE Joint Genome Institute (JGI-PGF)"/>
            <person name="Walter F."/>
            <person name="Albersmeier A."/>
            <person name="Kalinowski J."/>
            <person name="Ruckert C."/>
        </authorList>
    </citation>
    <scope>NUCLEOTIDE SEQUENCE</scope>
    <source>
        <strain evidence="2">CGMCC 1.14984</strain>
    </source>
</reference>
<proteinExistence type="predicted"/>
<keyword evidence="5" id="KW-1185">Reference proteome</keyword>
<feature type="transmembrane region" description="Helical" evidence="1">
    <location>
        <begin position="123"/>
        <end position="144"/>
    </location>
</feature>
<evidence type="ECO:0000313" key="2">
    <source>
        <dbReference type="EMBL" id="GGI01616.1"/>
    </source>
</evidence>
<dbReference type="Proteomes" id="UP000818603">
    <property type="component" value="Unassembled WGS sequence"/>
</dbReference>
<sequence length="254" mass="27121">MIAIPFGSPLNSRGAIARLPRAEPGQRTAGTTSAIRLLILHFIVMAGAVTAMYFIVDPAGAISVEEGQMARDFGFGAGVIALISALVGRFRPTLCMVMAPVFAVTGGLFMGGLALAAEARYPGIAFQTVCVAGLVFTTMLILYLTRLIRLSERFKMVLATAISAVALIYLVSFASLIFGYRIEFIHGSGAGAALWFGLTAGLAALNLLVDFQRIEALDGSGKGTIAEWHAVLAVLTTFVWMFLSLLRMLRSIRR</sequence>
<protein>
    <submittedName>
        <fullName evidence="3">Bax inhibitor-1/YccA family protein</fullName>
    </submittedName>
</protein>
<reference evidence="3 5" key="2">
    <citation type="submission" date="2020-02" db="EMBL/GenBank/DDBJ databases">
        <title>Genome sequence of Parvularcula flava strain NH6-79.</title>
        <authorList>
            <person name="Abdul Karim M.H."/>
            <person name="Lam M.Q."/>
            <person name="Chen S.J."/>
            <person name="Yahya A."/>
            <person name="Shahir S."/>
            <person name="Shamsir M.S."/>
            <person name="Chong C.S."/>
        </authorList>
    </citation>
    <scope>NUCLEOTIDE SEQUENCE [LARGE SCALE GENOMIC DNA]</scope>
    <source>
        <strain evidence="3 5">NH6-79</strain>
    </source>
</reference>
<comment type="caution">
    <text evidence="2">The sequence shown here is derived from an EMBL/GenBank/DDBJ whole genome shotgun (WGS) entry which is preliminary data.</text>
</comment>
<evidence type="ECO:0000313" key="4">
    <source>
        <dbReference type="Proteomes" id="UP000621856"/>
    </source>
</evidence>
<reference evidence="2" key="3">
    <citation type="submission" date="2020-09" db="EMBL/GenBank/DDBJ databases">
        <authorList>
            <person name="Sun Q."/>
            <person name="Zhou Y."/>
        </authorList>
    </citation>
    <scope>NUCLEOTIDE SEQUENCE</scope>
    <source>
        <strain evidence="2">CGMCC 1.14984</strain>
    </source>
</reference>
<keyword evidence="1" id="KW-0812">Transmembrane</keyword>
<accession>A0A8J3AAC1</accession>
<dbReference type="EMBL" id="VCJR02000006">
    <property type="protein sequence ID" value="NHK29545.1"/>
    <property type="molecule type" value="Genomic_DNA"/>
</dbReference>
<dbReference type="InterPro" id="IPR010539">
    <property type="entry name" value="BaxI_1-like"/>
</dbReference>
<dbReference type="Pfam" id="PF12811">
    <property type="entry name" value="BaxI_1"/>
    <property type="match status" value="1"/>
</dbReference>
<keyword evidence="1" id="KW-0472">Membrane</keyword>
<evidence type="ECO:0000313" key="3">
    <source>
        <dbReference type="EMBL" id="NHK29545.1"/>
    </source>
</evidence>